<dbReference type="AlphaFoldDB" id="A0AA36C6S1"/>
<dbReference type="PANTHER" id="PTHR22943:SF248">
    <property type="entry name" value="SEVEN TM RECEPTOR"/>
    <property type="match status" value="1"/>
</dbReference>
<feature type="non-terminal residue" evidence="3">
    <location>
        <position position="197"/>
    </location>
</feature>
<proteinExistence type="predicted"/>
<protein>
    <submittedName>
        <fullName evidence="3">Uncharacterized protein</fullName>
    </submittedName>
</protein>
<feature type="region of interest" description="Disordered" evidence="1">
    <location>
        <begin position="176"/>
        <end position="197"/>
    </location>
</feature>
<feature type="transmembrane region" description="Helical" evidence="2">
    <location>
        <begin position="128"/>
        <end position="152"/>
    </location>
</feature>
<feature type="transmembrane region" description="Helical" evidence="2">
    <location>
        <begin position="47"/>
        <end position="78"/>
    </location>
</feature>
<sequence length="197" mass="22264">MQPSDIRRMLSYTETKEFLNITLTPDIYYYGPVFSHPDNYGVEHYDWIMVSGTVIALCVFSGLYGATCITGIKLYYYVKRNTTSGTVQRFQLQLLFLLLAQAISPFIFEFVPVFVVLIGGRTGIVPHNWGICAPLFIGGYSGCDAILALLLFKTYRQRTREILKLQWWPRHPSKIFQSGAEEPTPMSGTLKSAGASR</sequence>
<keyword evidence="2" id="KW-0472">Membrane</keyword>
<evidence type="ECO:0000256" key="2">
    <source>
        <dbReference type="SAM" id="Phobius"/>
    </source>
</evidence>
<evidence type="ECO:0000313" key="3">
    <source>
        <dbReference type="EMBL" id="CAJ0561609.1"/>
    </source>
</evidence>
<dbReference type="Pfam" id="PF10326">
    <property type="entry name" value="7TM_GPCR_Str"/>
    <property type="match status" value="1"/>
</dbReference>
<evidence type="ECO:0000256" key="1">
    <source>
        <dbReference type="SAM" id="MobiDB-lite"/>
    </source>
</evidence>
<keyword evidence="4" id="KW-1185">Reference proteome</keyword>
<keyword evidence="2" id="KW-0812">Transmembrane</keyword>
<comment type="caution">
    <text evidence="3">The sequence shown here is derived from an EMBL/GenBank/DDBJ whole genome shotgun (WGS) entry which is preliminary data.</text>
</comment>
<dbReference type="PANTHER" id="PTHR22943">
    <property type="entry name" value="7-TRANSMEMBRANE DOMAIN RECEPTOR C.ELEGANS"/>
    <property type="match status" value="1"/>
</dbReference>
<dbReference type="InterPro" id="IPR019428">
    <property type="entry name" value="7TM_GPCR_serpentine_rcpt_Str"/>
</dbReference>
<organism evidence="3 4">
    <name type="scientific">Mesorhabditis spiculigera</name>
    <dbReference type="NCBI Taxonomy" id="96644"/>
    <lineage>
        <taxon>Eukaryota</taxon>
        <taxon>Metazoa</taxon>
        <taxon>Ecdysozoa</taxon>
        <taxon>Nematoda</taxon>
        <taxon>Chromadorea</taxon>
        <taxon>Rhabditida</taxon>
        <taxon>Rhabditina</taxon>
        <taxon>Rhabditomorpha</taxon>
        <taxon>Rhabditoidea</taxon>
        <taxon>Rhabditidae</taxon>
        <taxon>Mesorhabditinae</taxon>
        <taxon>Mesorhabditis</taxon>
    </lineage>
</organism>
<feature type="transmembrane region" description="Helical" evidence="2">
    <location>
        <begin position="90"/>
        <end position="108"/>
    </location>
</feature>
<reference evidence="3" key="1">
    <citation type="submission" date="2023-06" db="EMBL/GenBank/DDBJ databases">
        <authorList>
            <person name="Delattre M."/>
        </authorList>
    </citation>
    <scope>NUCLEOTIDE SEQUENCE</scope>
    <source>
        <strain evidence="3">AF72</strain>
    </source>
</reference>
<name>A0AA36C6S1_9BILA</name>
<dbReference type="EMBL" id="CATQJA010000571">
    <property type="protein sequence ID" value="CAJ0561609.1"/>
    <property type="molecule type" value="Genomic_DNA"/>
</dbReference>
<evidence type="ECO:0000313" key="4">
    <source>
        <dbReference type="Proteomes" id="UP001177023"/>
    </source>
</evidence>
<gene>
    <name evidence="3" type="ORF">MSPICULIGERA_LOCUS1882</name>
</gene>
<accession>A0AA36C6S1</accession>
<dbReference type="Proteomes" id="UP001177023">
    <property type="component" value="Unassembled WGS sequence"/>
</dbReference>
<keyword evidence="2" id="KW-1133">Transmembrane helix</keyword>
<dbReference type="SUPFAM" id="SSF81321">
    <property type="entry name" value="Family A G protein-coupled receptor-like"/>
    <property type="match status" value="1"/>
</dbReference>